<keyword evidence="2" id="KW-0489">Methyltransferase</keyword>
<name>A0A6J4RQN4_9ACTN</name>
<dbReference type="PANTHER" id="PTHR31527:SF0">
    <property type="entry name" value="RE64534P"/>
    <property type="match status" value="1"/>
</dbReference>
<gene>
    <name evidence="2" type="ORF">AVDCRST_MAG53-471</name>
</gene>
<dbReference type="GO" id="GO:0032259">
    <property type="term" value="P:methylation"/>
    <property type="evidence" value="ECO:0007669"/>
    <property type="project" value="UniProtKB-KW"/>
</dbReference>
<sequence>MSELLALPRVLPGAATWSGVLRRGTALELEDLEGGANVALLLLDAHRPTERLNVPDSLKAQHVARITSGVALYSDMGRVMASVIEDTCGWHDPLAGHGRLEELEERFGPSTYAAERNAARRGAREELVLELAKHGLGARDLAATVNLFSKVTVDAAGRLAFCPGSSPAGARVVMRADADLLVLLNTAPHPLDPALSWRPKPVARSVREVGVAAPDDPVRTACPENERGFAATDAWTER</sequence>
<reference evidence="2" key="1">
    <citation type="submission" date="2020-02" db="EMBL/GenBank/DDBJ databases">
        <authorList>
            <person name="Meier V. D."/>
        </authorList>
    </citation>
    <scope>NUCLEOTIDE SEQUENCE</scope>
    <source>
        <strain evidence="2">AVDCRST_MAG53</strain>
    </source>
</reference>
<dbReference type="Pfam" id="PF09347">
    <property type="entry name" value="DUF1989"/>
    <property type="match status" value="1"/>
</dbReference>
<dbReference type="EMBL" id="CADCVR010000020">
    <property type="protein sequence ID" value="CAA9479227.1"/>
    <property type="molecule type" value="Genomic_DNA"/>
</dbReference>
<dbReference type="InterPro" id="IPR017792">
    <property type="entry name" value="UAAP1"/>
</dbReference>
<dbReference type="PANTHER" id="PTHR31527">
    <property type="entry name" value="RE64534P"/>
    <property type="match status" value="1"/>
</dbReference>
<dbReference type="GO" id="GO:0008168">
    <property type="term" value="F:methyltransferase activity"/>
    <property type="evidence" value="ECO:0007669"/>
    <property type="project" value="UniProtKB-KW"/>
</dbReference>
<protein>
    <submittedName>
        <fullName evidence="2">Urea carboxylase-related aminomethyltransferase</fullName>
        <ecNumber evidence="2">2.1.2.10</ecNumber>
    </submittedName>
</protein>
<dbReference type="GO" id="GO:0004047">
    <property type="term" value="F:aminomethyltransferase activity"/>
    <property type="evidence" value="ECO:0007669"/>
    <property type="project" value="UniProtKB-EC"/>
</dbReference>
<keyword evidence="2" id="KW-0808">Transferase</keyword>
<dbReference type="NCBIfam" id="TIGR03425">
    <property type="entry name" value="urea_degr_2"/>
    <property type="match status" value="1"/>
</dbReference>
<proteinExistence type="predicted"/>
<dbReference type="EC" id="2.1.2.10" evidence="2"/>
<evidence type="ECO:0000259" key="1">
    <source>
        <dbReference type="Pfam" id="PF09347"/>
    </source>
</evidence>
<accession>A0A6J4RQN4</accession>
<feature type="domain" description="DUF1989" evidence="1">
    <location>
        <begin position="10"/>
        <end position="181"/>
    </location>
</feature>
<organism evidence="2">
    <name type="scientific">uncultured Solirubrobacteraceae bacterium</name>
    <dbReference type="NCBI Taxonomy" id="1162706"/>
    <lineage>
        <taxon>Bacteria</taxon>
        <taxon>Bacillati</taxon>
        <taxon>Actinomycetota</taxon>
        <taxon>Thermoleophilia</taxon>
        <taxon>Solirubrobacterales</taxon>
        <taxon>Solirubrobacteraceae</taxon>
        <taxon>environmental samples</taxon>
    </lineage>
</organism>
<dbReference type="InterPro" id="IPR018959">
    <property type="entry name" value="DUF1989"/>
</dbReference>
<dbReference type="AlphaFoldDB" id="A0A6J4RQN4"/>
<evidence type="ECO:0000313" key="2">
    <source>
        <dbReference type="EMBL" id="CAA9479227.1"/>
    </source>
</evidence>